<accession>A0A5R9FBL1</accession>
<gene>
    <name evidence="12" type="ORF">FCL54_01750</name>
</gene>
<evidence type="ECO:0000256" key="1">
    <source>
        <dbReference type="ARBA" id="ARBA00001946"/>
    </source>
</evidence>
<evidence type="ECO:0000256" key="6">
    <source>
        <dbReference type="ARBA" id="ARBA00022777"/>
    </source>
</evidence>
<evidence type="ECO:0000313" key="13">
    <source>
        <dbReference type="Proteomes" id="UP000308230"/>
    </source>
</evidence>
<feature type="domain" description="DAGKc" evidence="11">
    <location>
        <begin position="20"/>
        <end position="138"/>
    </location>
</feature>
<dbReference type="InterPro" id="IPR005218">
    <property type="entry name" value="Diacylglycerol/lipid_kinase"/>
</dbReference>
<evidence type="ECO:0000256" key="5">
    <source>
        <dbReference type="ARBA" id="ARBA00022741"/>
    </source>
</evidence>
<keyword evidence="8" id="KW-0443">Lipid metabolism</keyword>
<dbReference type="SUPFAM" id="SSF111331">
    <property type="entry name" value="NAD kinase/diacylglycerol kinase-like"/>
    <property type="match status" value="1"/>
</dbReference>
<evidence type="ECO:0000256" key="8">
    <source>
        <dbReference type="ARBA" id="ARBA00023098"/>
    </source>
</evidence>
<dbReference type="PANTHER" id="PTHR12358:SF54">
    <property type="entry name" value="SPHINGOSINE KINASE RELATED PROTEIN"/>
    <property type="match status" value="1"/>
</dbReference>
<dbReference type="AlphaFoldDB" id="A0A5R9FBL1"/>
<reference evidence="12 13" key="1">
    <citation type="submission" date="2019-04" db="EMBL/GenBank/DDBJ databases">
        <title>Bacillus caeni sp. nov., a bacterium isolated from mangrove sediment.</title>
        <authorList>
            <person name="Huang H."/>
            <person name="Mo K."/>
            <person name="Hu Y."/>
        </authorList>
    </citation>
    <scope>NUCLEOTIDE SEQUENCE [LARGE SCALE GENOMIC DNA]</scope>
    <source>
        <strain evidence="12 13">HB172195</strain>
    </source>
</reference>
<protein>
    <submittedName>
        <fullName evidence="12">Diacylglycerol kinase family lipid kinase</fullName>
    </submittedName>
</protein>
<keyword evidence="4" id="KW-0808">Transferase</keyword>
<dbReference type="PANTHER" id="PTHR12358">
    <property type="entry name" value="SPHINGOSINE KINASE"/>
    <property type="match status" value="1"/>
</dbReference>
<dbReference type="InterPro" id="IPR045540">
    <property type="entry name" value="YegS/DAGK_C"/>
</dbReference>
<dbReference type="GO" id="GO:0016301">
    <property type="term" value="F:kinase activity"/>
    <property type="evidence" value="ECO:0007669"/>
    <property type="project" value="UniProtKB-KW"/>
</dbReference>
<dbReference type="SMART" id="SM00046">
    <property type="entry name" value="DAGKc"/>
    <property type="match status" value="1"/>
</dbReference>
<evidence type="ECO:0000256" key="9">
    <source>
        <dbReference type="ARBA" id="ARBA00023209"/>
    </source>
</evidence>
<dbReference type="InterPro" id="IPR001206">
    <property type="entry name" value="Diacylglycerol_kinase_cat_dom"/>
</dbReference>
<keyword evidence="10" id="KW-1208">Phospholipid metabolism</keyword>
<keyword evidence="5" id="KW-0547">Nucleotide-binding</keyword>
<keyword evidence="3" id="KW-0444">Lipid biosynthesis</keyword>
<proteinExistence type="inferred from homology"/>
<dbReference type="EMBL" id="SWLG01000001">
    <property type="protein sequence ID" value="TLS39058.1"/>
    <property type="molecule type" value="Genomic_DNA"/>
</dbReference>
<evidence type="ECO:0000256" key="7">
    <source>
        <dbReference type="ARBA" id="ARBA00022840"/>
    </source>
</evidence>
<sequence>MVVVERFRSHKKQNWAGKRMNIKKFYFIVNKSAGNGKAGSFWYRLRKRLDERGINYIAVDTHCPGHAEKLAIDICRTEKNDEIALVAVGGDGTIHEVINGLSDFPGVPVGFLPAGSGNDFARGFTHESDPLMALDKILSTINLATYDMGAYRLAESVGLRTFASTFGIGFDAEVSRVTNESSYKRWLNKIKLGRVAYIVSVVRLVFSYVPQDIELVVDERKMSFNRTWLVAVSNIPFMGGGMMVNPSARPNDGLLDVCVVHNMNRFKLLVLFPLIYGGKHIRYKEVKILRGEKITVTSRHPITAHADGEIVGSTPVSITVQPGIRKVI</sequence>
<name>A0A5R9FBL1_9BACL</name>
<dbReference type="GO" id="GO:0005524">
    <property type="term" value="F:ATP binding"/>
    <property type="evidence" value="ECO:0007669"/>
    <property type="project" value="UniProtKB-KW"/>
</dbReference>
<dbReference type="GO" id="GO:0008654">
    <property type="term" value="P:phospholipid biosynthetic process"/>
    <property type="evidence" value="ECO:0007669"/>
    <property type="project" value="UniProtKB-KW"/>
</dbReference>
<dbReference type="NCBIfam" id="TIGR00147">
    <property type="entry name" value="YegS/Rv2252/BmrU family lipid kinase"/>
    <property type="match status" value="1"/>
</dbReference>
<evidence type="ECO:0000256" key="4">
    <source>
        <dbReference type="ARBA" id="ARBA00022679"/>
    </source>
</evidence>
<keyword evidence="7" id="KW-0067">ATP-binding</keyword>
<keyword evidence="13" id="KW-1185">Reference proteome</keyword>
<comment type="similarity">
    <text evidence="2">Belongs to the diacylglycerol/lipid kinase family.</text>
</comment>
<dbReference type="Gene3D" id="3.40.50.10330">
    <property type="entry name" value="Probable inorganic polyphosphate/atp-NAD kinase, domain 1"/>
    <property type="match status" value="1"/>
</dbReference>
<dbReference type="Pfam" id="PF00781">
    <property type="entry name" value="DAGK_cat"/>
    <property type="match status" value="1"/>
</dbReference>
<evidence type="ECO:0000259" key="11">
    <source>
        <dbReference type="PROSITE" id="PS50146"/>
    </source>
</evidence>
<dbReference type="InterPro" id="IPR050187">
    <property type="entry name" value="Lipid_Phosphate_FormReg"/>
</dbReference>
<evidence type="ECO:0000313" key="12">
    <source>
        <dbReference type="EMBL" id="TLS39058.1"/>
    </source>
</evidence>
<evidence type="ECO:0000256" key="3">
    <source>
        <dbReference type="ARBA" id="ARBA00022516"/>
    </source>
</evidence>
<keyword evidence="9" id="KW-0594">Phospholipid biosynthesis</keyword>
<dbReference type="Pfam" id="PF19279">
    <property type="entry name" value="YegS_C"/>
    <property type="match status" value="1"/>
</dbReference>
<dbReference type="Gene3D" id="2.60.200.40">
    <property type="match status" value="1"/>
</dbReference>
<evidence type="ECO:0000256" key="10">
    <source>
        <dbReference type="ARBA" id="ARBA00023264"/>
    </source>
</evidence>
<comment type="caution">
    <text evidence="12">The sequence shown here is derived from an EMBL/GenBank/DDBJ whole genome shotgun (WGS) entry which is preliminary data.</text>
</comment>
<dbReference type="PROSITE" id="PS50146">
    <property type="entry name" value="DAGK"/>
    <property type="match status" value="1"/>
</dbReference>
<dbReference type="InterPro" id="IPR016064">
    <property type="entry name" value="NAD/diacylglycerol_kinase_sf"/>
</dbReference>
<organism evidence="12 13">
    <name type="scientific">Exobacillus caeni</name>
    <dbReference type="NCBI Taxonomy" id="2574798"/>
    <lineage>
        <taxon>Bacteria</taxon>
        <taxon>Bacillati</taxon>
        <taxon>Bacillota</taxon>
        <taxon>Bacilli</taxon>
        <taxon>Bacillales</taxon>
        <taxon>Guptibacillaceae</taxon>
        <taxon>Exobacillus</taxon>
    </lineage>
</organism>
<comment type="cofactor">
    <cofactor evidence="1">
        <name>Mg(2+)</name>
        <dbReference type="ChEBI" id="CHEBI:18420"/>
    </cofactor>
</comment>
<dbReference type="Proteomes" id="UP000308230">
    <property type="component" value="Unassembled WGS sequence"/>
</dbReference>
<keyword evidence="6 12" id="KW-0418">Kinase</keyword>
<dbReference type="InterPro" id="IPR017438">
    <property type="entry name" value="ATP-NAD_kinase_N"/>
</dbReference>
<evidence type="ECO:0000256" key="2">
    <source>
        <dbReference type="ARBA" id="ARBA00005983"/>
    </source>
</evidence>